<dbReference type="AlphaFoldDB" id="A0A2T4UNN8"/>
<gene>
    <name evidence="2" type="ORF">C1I63_18005</name>
</gene>
<feature type="domain" description="Solute-binding protein family 5" evidence="1">
    <location>
        <begin position="2"/>
        <end position="139"/>
    </location>
</feature>
<dbReference type="PANTHER" id="PTHR30290:SF65">
    <property type="entry name" value="MONOACYL PHOSPHATIDYLINOSITOL TETRAMANNOSIDE-BINDING PROTEIN LPQW-RELATED"/>
    <property type="match status" value="1"/>
</dbReference>
<dbReference type="PANTHER" id="PTHR30290">
    <property type="entry name" value="PERIPLASMIC BINDING COMPONENT OF ABC TRANSPORTER"/>
    <property type="match status" value="1"/>
</dbReference>
<sequence>MLTKRDDHWNADNYPFSTVTVRVIEDSTALENALRSGEVDVAPSVLPASRASLESVPGIEISEVENTSQQTLIIADRDGTIQPALADVRVRQAINMAFDRENIVANAMNGLGAPSEQVFYPTFDAFDEALNDTYEYDVEGPKICCRSRLSRRLFGDDAEHHLLGAARARCGAGSGGHRDRRDMAADPGPRHGYRHHVQVVPLVVWPDGNDPDGTVAFGHFSPQGFLNPFGSEDPELTEMLTRARAAVSAEEASAVYQEINEWGVENAWSAPIVKSHSLVAAREGYAVVNTSYQIAPTLDQFDVSE</sequence>
<accession>A0A2T4UNN8</accession>
<comment type="caution">
    <text evidence="2">The sequence shown here is derived from an EMBL/GenBank/DDBJ whole genome shotgun (WGS) entry which is preliminary data.</text>
</comment>
<organism evidence="2 3">
    <name type="scientific">Rathayibacter caricis DSM 15933</name>
    <dbReference type="NCBI Taxonomy" id="1328867"/>
    <lineage>
        <taxon>Bacteria</taxon>
        <taxon>Bacillati</taxon>
        <taxon>Actinomycetota</taxon>
        <taxon>Actinomycetes</taxon>
        <taxon>Micrococcales</taxon>
        <taxon>Microbacteriaceae</taxon>
        <taxon>Rathayibacter</taxon>
    </lineage>
</organism>
<dbReference type="GO" id="GO:0015833">
    <property type="term" value="P:peptide transport"/>
    <property type="evidence" value="ECO:0007669"/>
    <property type="project" value="TreeGrafter"/>
</dbReference>
<evidence type="ECO:0000313" key="3">
    <source>
        <dbReference type="Proteomes" id="UP000241085"/>
    </source>
</evidence>
<evidence type="ECO:0000259" key="1">
    <source>
        <dbReference type="Pfam" id="PF00496"/>
    </source>
</evidence>
<dbReference type="EMBL" id="PZPL01000002">
    <property type="protein sequence ID" value="PTL71149.1"/>
    <property type="molecule type" value="Genomic_DNA"/>
</dbReference>
<protein>
    <recommendedName>
        <fullName evidence="1">Solute-binding protein family 5 domain-containing protein</fullName>
    </recommendedName>
</protein>
<evidence type="ECO:0000313" key="2">
    <source>
        <dbReference type="EMBL" id="PTL71149.1"/>
    </source>
</evidence>
<dbReference type="Gene3D" id="3.40.190.10">
    <property type="entry name" value="Periplasmic binding protein-like II"/>
    <property type="match status" value="1"/>
</dbReference>
<dbReference type="Proteomes" id="UP000241085">
    <property type="component" value="Unassembled WGS sequence"/>
</dbReference>
<reference evidence="2 3" key="1">
    <citation type="submission" date="2018-03" db="EMBL/GenBank/DDBJ databases">
        <title>Bacteriophage NCPPB3778 and a type I-E CRISPR drive the evolution of the US Biological Select Agent, Rathayibacter toxicus.</title>
        <authorList>
            <person name="Davis E.W.II."/>
            <person name="Tabima J.F."/>
            <person name="Weisberg A.J."/>
            <person name="Dantas Lopes L."/>
            <person name="Wiseman M.S."/>
            <person name="Wiseman M.S."/>
            <person name="Pupko T."/>
            <person name="Belcher M.S."/>
            <person name="Sechler A.J."/>
            <person name="Tancos M.A."/>
            <person name="Schroeder B.K."/>
            <person name="Murray T.D."/>
            <person name="Luster D.G."/>
            <person name="Schneider W.L."/>
            <person name="Rogers E."/>
            <person name="Andreote F.D."/>
            <person name="Grunwald N.J."/>
            <person name="Putnam M.L."/>
            <person name="Chang J.H."/>
        </authorList>
    </citation>
    <scope>NUCLEOTIDE SEQUENCE [LARGE SCALE GENOMIC DNA]</scope>
    <source>
        <strain evidence="2 3">DSM 15933</strain>
    </source>
</reference>
<dbReference type="Gene3D" id="3.10.105.10">
    <property type="entry name" value="Dipeptide-binding Protein, Domain 3"/>
    <property type="match status" value="2"/>
</dbReference>
<keyword evidence="3" id="KW-1185">Reference proteome</keyword>
<name>A0A2T4UNN8_9MICO</name>
<dbReference type="InterPro" id="IPR000914">
    <property type="entry name" value="SBP_5_dom"/>
</dbReference>
<dbReference type="GO" id="GO:1904680">
    <property type="term" value="F:peptide transmembrane transporter activity"/>
    <property type="evidence" value="ECO:0007669"/>
    <property type="project" value="TreeGrafter"/>
</dbReference>
<proteinExistence type="predicted"/>
<dbReference type="SUPFAM" id="SSF53850">
    <property type="entry name" value="Periplasmic binding protein-like II"/>
    <property type="match status" value="2"/>
</dbReference>
<dbReference type="Pfam" id="PF00496">
    <property type="entry name" value="SBP_bac_5"/>
    <property type="match status" value="1"/>
</dbReference>
<dbReference type="InterPro" id="IPR039424">
    <property type="entry name" value="SBP_5"/>
</dbReference>